<feature type="region of interest" description="Disordered" evidence="8">
    <location>
        <begin position="319"/>
        <end position="346"/>
    </location>
</feature>
<keyword evidence="5 7" id="KW-0234">DNA repair</keyword>
<dbReference type="Gramene" id="EOY09479">
    <property type="protein sequence ID" value="EOY09479"/>
    <property type="gene ID" value="TCM_024897"/>
</dbReference>
<evidence type="ECO:0000256" key="5">
    <source>
        <dbReference type="ARBA" id="ARBA00023204"/>
    </source>
</evidence>
<evidence type="ECO:0000256" key="7">
    <source>
        <dbReference type="RuleBase" id="RU365071"/>
    </source>
</evidence>
<feature type="domain" description="Non-structural maintenance of chromosome element 4 C-terminal" evidence="9">
    <location>
        <begin position="215"/>
        <end position="302"/>
    </location>
</feature>
<evidence type="ECO:0000313" key="10">
    <source>
        <dbReference type="EMBL" id="EOY09479.1"/>
    </source>
</evidence>
<evidence type="ECO:0000256" key="1">
    <source>
        <dbReference type="ARBA" id="ARBA00004123"/>
    </source>
</evidence>
<dbReference type="PANTHER" id="PTHR16140">
    <property type="entry name" value="NON-STRUCTURAL MAINTENANCE OF CHROMOSOMES ELEMENT 4"/>
    <property type="match status" value="1"/>
</dbReference>
<dbReference type="InterPro" id="IPR014854">
    <property type="entry name" value="Nse4_C"/>
</dbReference>
<evidence type="ECO:0000313" key="11">
    <source>
        <dbReference type="Proteomes" id="UP000026915"/>
    </source>
</evidence>
<sequence length="346" mass="39499">MTRIIKRSNSSETDANDSDHQHFSDRRTLRSRYLAVKNLIFDERDDMCRADSAKFNSIFNEVESLHQHVQKPREQIADAEALLDITNSLVTSVKATNGNGITVVDFVNSLLRDFAKQSGLGSSSSSRQGGRTLIDYKKIGIEVSHVFRSSPGCRTMIGPMNTQLNQRRASVCRKRVRPTENVHPAEVDDADTQKRTNTDGNMSTMFDILRMHRRVRLEHLVLNRSSFAQTVENLFTLSFLVKDGRAEIKVDEKGFHLVSPRNAPAARAVTSREVVYSHFVFRFDFNDWKRMTNYVEVGQELMPNRDQVDVSSKFHSDTYNGQFEATEPTTPIRKLSRNRGLVLQEQ</sequence>
<keyword evidence="6 7" id="KW-0539">Nucleus</keyword>
<dbReference type="KEGG" id="tcc:18599096"/>
<dbReference type="InParanoid" id="A0A061F4L9"/>
<dbReference type="STRING" id="3641.A0A061F4L9"/>
<feature type="region of interest" description="Disordered" evidence="8">
    <location>
        <begin position="1"/>
        <end position="23"/>
    </location>
</feature>
<dbReference type="GO" id="GO:0005634">
    <property type="term" value="C:nucleus"/>
    <property type="evidence" value="ECO:0000318"/>
    <property type="project" value="GO_Central"/>
</dbReference>
<comment type="subcellular location">
    <subcellularLocation>
        <location evidence="1 7">Nucleus</location>
    </subcellularLocation>
</comment>
<dbReference type="Pfam" id="PF08743">
    <property type="entry name" value="Nse4_C"/>
    <property type="match status" value="1"/>
</dbReference>
<name>A0A061F4L9_THECC</name>
<dbReference type="InterPro" id="IPR027786">
    <property type="entry name" value="Nse4/EID"/>
</dbReference>
<dbReference type="Proteomes" id="UP000026915">
    <property type="component" value="Chromosome 5"/>
</dbReference>
<dbReference type="PANTHER" id="PTHR16140:SF0">
    <property type="entry name" value="NON-STRUCTURAL MAINTENANCE OF CHROMOSOMES ELEMENT 4"/>
    <property type="match status" value="1"/>
</dbReference>
<dbReference type="HOGENOM" id="CLU_041037_0_0_1"/>
<evidence type="ECO:0000256" key="8">
    <source>
        <dbReference type="SAM" id="MobiDB-lite"/>
    </source>
</evidence>
<proteinExistence type="inferred from homology"/>
<comment type="subunit">
    <text evidence="7">Component of the SMC5-SMC6 complex.</text>
</comment>
<dbReference type="EMBL" id="CM001883">
    <property type="protein sequence ID" value="EOY09479.1"/>
    <property type="molecule type" value="Genomic_DNA"/>
</dbReference>
<keyword evidence="4 7" id="KW-0233">DNA recombination</keyword>
<reference evidence="10 11" key="1">
    <citation type="journal article" date="2013" name="Genome Biol.">
        <title>The genome sequence of the most widely cultivated cacao type and its use to identify candidate genes regulating pod color.</title>
        <authorList>
            <person name="Motamayor J.C."/>
            <person name="Mockaitis K."/>
            <person name="Schmutz J."/>
            <person name="Haiminen N."/>
            <person name="Iii D.L."/>
            <person name="Cornejo O."/>
            <person name="Findley S.D."/>
            <person name="Zheng P."/>
            <person name="Utro F."/>
            <person name="Royaert S."/>
            <person name="Saski C."/>
            <person name="Jenkins J."/>
            <person name="Podicheti R."/>
            <person name="Zhao M."/>
            <person name="Scheffler B.E."/>
            <person name="Stack J.C."/>
            <person name="Feltus F.A."/>
            <person name="Mustiga G.M."/>
            <person name="Amores F."/>
            <person name="Phillips W."/>
            <person name="Marelli J.P."/>
            <person name="May G.D."/>
            <person name="Shapiro H."/>
            <person name="Ma J."/>
            <person name="Bustamante C.D."/>
            <person name="Schnell R.J."/>
            <person name="Main D."/>
            <person name="Gilbert D."/>
            <person name="Parida L."/>
            <person name="Kuhn D.N."/>
        </authorList>
    </citation>
    <scope>NUCLEOTIDE SEQUENCE [LARGE SCALE GENOMIC DNA]</scope>
    <source>
        <strain evidence="11">cv. Matina 1-6</strain>
    </source>
</reference>
<evidence type="ECO:0000256" key="3">
    <source>
        <dbReference type="ARBA" id="ARBA00022763"/>
    </source>
</evidence>
<feature type="compositionally biased region" description="Polar residues" evidence="8">
    <location>
        <begin position="319"/>
        <end position="329"/>
    </location>
</feature>
<dbReference type="OrthoDB" id="361242at2759"/>
<dbReference type="GO" id="GO:0030915">
    <property type="term" value="C:Smc5-Smc6 complex"/>
    <property type="evidence" value="ECO:0000318"/>
    <property type="project" value="GO_Central"/>
</dbReference>
<evidence type="ECO:0000256" key="4">
    <source>
        <dbReference type="ARBA" id="ARBA00023172"/>
    </source>
</evidence>
<organism evidence="10 11">
    <name type="scientific">Theobroma cacao</name>
    <name type="common">Cacao</name>
    <name type="synonym">Cocoa</name>
    <dbReference type="NCBI Taxonomy" id="3641"/>
    <lineage>
        <taxon>Eukaryota</taxon>
        <taxon>Viridiplantae</taxon>
        <taxon>Streptophyta</taxon>
        <taxon>Embryophyta</taxon>
        <taxon>Tracheophyta</taxon>
        <taxon>Spermatophyta</taxon>
        <taxon>Magnoliopsida</taxon>
        <taxon>eudicotyledons</taxon>
        <taxon>Gunneridae</taxon>
        <taxon>Pentapetalae</taxon>
        <taxon>rosids</taxon>
        <taxon>malvids</taxon>
        <taxon>Malvales</taxon>
        <taxon>Malvaceae</taxon>
        <taxon>Byttnerioideae</taxon>
        <taxon>Theobroma</taxon>
    </lineage>
</organism>
<evidence type="ECO:0000256" key="2">
    <source>
        <dbReference type="ARBA" id="ARBA00008997"/>
    </source>
</evidence>
<dbReference type="GO" id="GO:0006310">
    <property type="term" value="P:DNA recombination"/>
    <property type="evidence" value="ECO:0007669"/>
    <property type="project" value="UniProtKB-UniRule"/>
</dbReference>
<dbReference type="AlphaFoldDB" id="A0A061F4L9"/>
<dbReference type="GO" id="GO:0006281">
    <property type="term" value="P:DNA repair"/>
    <property type="evidence" value="ECO:0000318"/>
    <property type="project" value="GO_Central"/>
</dbReference>
<dbReference type="OMA" id="WQLVSPR"/>
<evidence type="ECO:0000259" key="9">
    <source>
        <dbReference type="Pfam" id="PF08743"/>
    </source>
</evidence>
<keyword evidence="3 7" id="KW-0227">DNA damage</keyword>
<protein>
    <recommendedName>
        <fullName evidence="7">Non-structural maintenance of chromosomes element 4</fullName>
    </recommendedName>
</protein>
<dbReference type="eggNOG" id="KOG2866">
    <property type="taxonomic scope" value="Eukaryota"/>
</dbReference>
<evidence type="ECO:0000256" key="6">
    <source>
        <dbReference type="ARBA" id="ARBA00023242"/>
    </source>
</evidence>
<keyword evidence="11" id="KW-1185">Reference proteome</keyword>
<accession>A0A061F4L9</accession>
<gene>
    <name evidence="10" type="ORF">TCM_024897</name>
</gene>
<comment type="similarity">
    <text evidence="2 7">Belongs to the NSE4 family.</text>
</comment>
<comment type="function">
    <text evidence="7">Component of the SMC5-SMC6 complex, that promotes sister chromatid alignment after DNA damage and facilitates double-stranded DNA breaks (DSBs) repair via homologous recombination between sister chromatids.</text>
</comment>
<dbReference type="Gramene" id="Tc05v2_t014370.1">
    <property type="protein sequence ID" value="Tc05v2_p014370.1"/>
    <property type="gene ID" value="Tc05v2_g014370"/>
</dbReference>